<protein>
    <recommendedName>
        <fullName evidence="3">Knr4/Smi1-like domain-containing protein</fullName>
    </recommendedName>
</protein>
<reference evidence="1 2" key="1">
    <citation type="submission" date="2020-08" db="EMBL/GenBank/DDBJ databases">
        <title>Genomic Encyclopedia of Type Strains, Phase III (KMG-III): the genomes of soil and plant-associated and newly described type strains.</title>
        <authorList>
            <person name="Whitman W."/>
        </authorList>
    </citation>
    <scope>NUCLEOTIDE SEQUENCE [LARGE SCALE GENOMIC DNA]</scope>
    <source>
        <strain evidence="1 2">CECT 8075</strain>
    </source>
</reference>
<evidence type="ECO:0000313" key="2">
    <source>
        <dbReference type="Proteomes" id="UP000536179"/>
    </source>
</evidence>
<gene>
    <name evidence="1" type="ORF">FHS27_006572</name>
</gene>
<dbReference type="AlphaFoldDB" id="A0A7W5E6N3"/>
<name>A0A7W5E6N3_9BACT</name>
<dbReference type="EMBL" id="JACHXU010000058">
    <property type="protein sequence ID" value="MBB3210724.1"/>
    <property type="molecule type" value="Genomic_DNA"/>
</dbReference>
<comment type="caution">
    <text evidence="1">The sequence shown here is derived from an EMBL/GenBank/DDBJ whole genome shotgun (WGS) entry which is preliminary data.</text>
</comment>
<evidence type="ECO:0008006" key="3">
    <source>
        <dbReference type="Google" id="ProtNLM"/>
    </source>
</evidence>
<keyword evidence="2" id="KW-1185">Reference proteome</keyword>
<organism evidence="1 2">
    <name type="scientific">Aporhodopirellula rubra</name>
    <dbReference type="NCBI Taxonomy" id="980271"/>
    <lineage>
        <taxon>Bacteria</taxon>
        <taxon>Pseudomonadati</taxon>
        <taxon>Planctomycetota</taxon>
        <taxon>Planctomycetia</taxon>
        <taxon>Pirellulales</taxon>
        <taxon>Pirellulaceae</taxon>
        <taxon>Aporhodopirellula</taxon>
    </lineage>
</organism>
<sequence>MAFDHVYRVSLLDGLVTQDAIAGLASELEAVNITLPVGYSQYVTQLGCGELCDLLRVHSPDGVRHGIREQGRLREESWIPGLRDGWWDPCKLTIEDLSDAVEFASSAEGDSFICCPRFAGTLFELPRHCSSILEYNNGFIEVADLCAKRMEHDFPFMDTGGPRRRHRGFDVSDRISVDRFEKLLIERWGADGHSRSRDDWSELPIVSFVRFTLVSRFMLVSHAQRRLLRPTVHLLLRHRTMSEVNRTS</sequence>
<dbReference type="Proteomes" id="UP000536179">
    <property type="component" value="Unassembled WGS sequence"/>
</dbReference>
<dbReference type="RefSeq" id="WP_184310223.1">
    <property type="nucleotide sequence ID" value="NZ_JACHXU010000058.1"/>
</dbReference>
<proteinExistence type="predicted"/>
<evidence type="ECO:0000313" key="1">
    <source>
        <dbReference type="EMBL" id="MBB3210724.1"/>
    </source>
</evidence>
<accession>A0A7W5E6N3</accession>